<evidence type="ECO:0000256" key="2">
    <source>
        <dbReference type="SAM" id="Phobius"/>
    </source>
</evidence>
<gene>
    <name evidence="3" type="ORF">SEMRO_256_G100730.1</name>
</gene>
<proteinExistence type="predicted"/>
<keyword evidence="2" id="KW-0812">Transmembrane</keyword>
<dbReference type="EMBL" id="CAICTM010000255">
    <property type="protein sequence ID" value="CAB9506166.1"/>
    <property type="molecule type" value="Genomic_DNA"/>
</dbReference>
<evidence type="ECO:0000256" key="1">
    <source>
        <dbReference type="SAM" id="MobiDB-lite"/>
    </source>
</evidence>
<feature type="transmembrane region" description="Helical" evidence="2">
    <location>
        <begin position="12"/>
        <end position="34"/>
    </location>
</feature>
<dbReference type="PANTHER" id="PTHR12224">
    <property type="entry name" value="BETA-1,4-MANNOSYL-GLYCOPROTEIN BETA-1,4-N-ACETYLGLUCOSAMINYL-TRANSFERASE"/>
    <property type="match status" value="1"/>
</dbReference>
<keyword evidence="2" id="KW-0472">Membrane</keyword>
<name>A0A9N8DPL9_9STRA</name>
<accession>A0A9N8DPL9</accession>
<sequence length="583" mass="68025">MVTARNRIQRHVRLPVLWFLIILLVTLLSQYHLYLPSYRKASTEDTLALLSLHQETLEDERISSTSVSSIKKTPKNEDQKRLSDSLLPDSLKKDASFTHSGKNEKKRNQSIDHLLSNPRFSKVIEENRRREIEVHVKPTPAPTPMPYTPKEGVVPIGVLSEKPKSFFKDIRFRIDNVHPYDRCRPYKFLQKGTNDVEIRPANRKIFFGCLIADEPEETLEIIAAETYGLFEAMVFVESNRTQHFVKRPLQRQGQEEKLKKLFGVDKVQIRTFFNENPMVLDLQREHEQRDEILKGWKELGMTKEDVGYLADLDETFTRDFLLAIQQCPDVEFLDYKTHLCHPNKARIIGAARVFEALPDCIAGKRTWHHPDMIIGACIELIGDSTIHPVVPRTIPYIRDEGYGLTCGKDGFEKITDGHYPLFSAADFRRMCGGEMIRNKARDHTEYTAYHFHNFFHDFGQTRFKYKTYGHPHYTAYTSKLEDLNEDLELVYRCLYNMSNADNTTTKAKIIERRHTREEGGLESTLPNWPVYFHDKDYRRRKYKSLLEGYEADEKARQAYVKGREEAELARRAILLKDSKILSF</sequence>
<protein>
    <submittedName>
        <fullName evidence="3">Uncharacterized protein</fullName>
    </submittedName>
</protein>
<dbReference type="PANTHER" id="PTHR12224:SF0">
    <property type="entry name" value="BETA-1,4-MANNOSYL-GLYCOPROTEIN 4-BETA-N-ACETYLGLUCOSAMINYLTRANSFERASE"/>
    <property type="match status" value="1"/>
</dbReference>
<feature type="region of interest" description="Disordered" evidence="1">
    <location>
        <begin position="63"/>
        <end position="112"/>
    </location>
</feature>
<dbReference type="GO" id="GO:0016020">
    <property type="term" value="C:membrane"/>
    <property type="evidence" value="ECO:0007669"/>
    <property type="project" value="InterPro"/>
</dbReference>
<dbReference type="GO" id="GO:0006044">
    <property type="term" value="P:N-acetylglucosamine metabolic process"/>
    <property type="evidence" value="ECO:0007669"/>
    <property type="project" value="TreeGrafter"/>
</dbReference>
<dbReference type="OrthoDB" id="44386at2759"/>
<evidence type="ECO:0000313" key="4">
    <source>
        <dbReference type="Proteomes" id="UP001153069"/>
    </source>
</evidence>
<comment type="caution">
    <text evidence="3">The sequence shown here is derived from an EMBL/GenBank/DDBJ whole genome shotgun (WGS) entry which is preliminary data.</text>
</comment>
<keyword evidence="4" id="KW-1185">Reference proteome</keyword>
<reference evidence="3" key="1">
    <citation type="submission" date="2020-06" db="EMBL/GenBank/DDBJ databases">
        <authorList>
            <consortium name="Plant Systems Biology data submission"/>
        </authorList>
    </citation>
    <scope>NUCLEOTIDE SEQUENCE</scope>
    <source>
        <strain evidence="3">D6</strain>
    </source>
</reference>
<dbReference type="AlphaFoldDB" id="A0A9N8DPL9"/>
<dbReference type="Proteomes" id="UP001153069">
    <property type="component" value="Unassembled WGS sequence"/>
</dbReference>
<evidence type="ECO:0000313" key="3">
    <source>
        <dbReference type="EMBL" id="CAB9506166.1"/>
    </source>
</evidence>
<organism evidence="3 4">
    <name type="scientific">Seminavis robusta</name>
    <dbReference type="NCBI Taxonomy" id="568900"/>
    <lineage>
        <taxon>Eukaryota</taxon>
        <taxon>Sar</taxon>
        <taxon>Stramenopiles</taxon>
        <taxon>Ochrophyta</taxon>
        <taxon>Bacillariophyta</taxon>
        <taxon>Bacillariophyceae</taxon>
        <taxon>Bacillariophycidae</taxon>
        <taxon>Naviculales</taxon>
        <taxon>Naviculaceae</taxon>
        <taxon>Seminavis</taxon>
    </lineage>
</organism>
<keyword evidence="2" id="KW-1133">Transmembrane helix</keyword>
<dbReference type="InterPro" id="IPR006813">
    <property type="entry name" value="Glyco_trans_17"/>
</dbReference>
<feature type="compositionally biased region" description="Basic and acidic residues" evidence="1">
    <location>
        <begin position="74"/>
        <end position="83"/>
    </location>
</feature>
<dbReference type="GO" id="GO:0003830">
    <property type="term" value="F:beta-1,4-mannosylglycoprotein 4-beta-N-acetylglucosaminyltransferase activity"/>
    <property type="evidence" value="ECO:0007669"/>
    <property type="project" value="InterPro"/>
</dbReference>
<feature type="compositionally biased region" description="Basic and acidic residues" evidence="1">
    <location>
        <begin position="90"/>
        <end position="110"/>
    </location>
</feature>